<dbReference type="SUPFAM" id="SSF75712">
    <property type="entry name" value="Rad50 coiled-coil Zn hook"/>
    <property type="match status" value="1"/>
</dbReference>
<gene>
    <name evidence="3" type="ORF">CIG75_05830</name>
</gene>
<proteinExistence type="predicted"/>
<feature type="coiled-coil region" evidence="1">
    <location>
        <begin position="175"/>
        <end position="202"/>
    </location>
</feature>
<organism evidence="3 4">
    <name type="scientific">Tumebacillus algifaecis</name>
    <dbReference type="NCBI Taxonomy" id="1214604"/>
    <lineage>
        <taxon>Bacteria</taxon>
        <taxon>Bacillati</taxon>
        <taxon>Bacillota</taxon>
        <taxon>Bacilli</taxon>
        <taxon>Bacillales</taxon>
        <taxon>Alicyclobacillaceae</taxon>
        <taxon>Tumebacillus</taxon>
    </lineage>
</organism>
<dbReference type="Proteomes" id="UP000214688">
    <property type="component" value="Chromosome"/>
</dbReference>
<dbReference type="SUPFAM" id="SSF52540">
    <property type="entry name" value="P-loop containing nucleoside triphosphate hydrolases"/>
    <property type="match status" value="1"/>
</dbReference>
<dbReference type="EMBL" id="CP022657">
    <property type="protein sequence ID" value="ASS74564.1"/>
    <property type="molecule type" value="Genomic_DNA"/>
</dbReference>
<dbReference type="RefSeq" id="WP_094235816.1">
    <property type="nucleotide sequence ID" value="NZ_CP022657.1"/>
</dbReference>
<sequence length="540" mass="60733">MNLKTIRNVRIENFQSHELTEMSFDDGLNVIVGASDNGKSAVIRALRWLLYNEPRGSDFMRVGATQCRVTVELADGARVTRERTPSKNRYIVVQASGEEQIYEGFGNSVPLEVSELTGVRKVPFDEDHETALHLGTQLEPPFLLSEPGSIKAKAIGRLNGVHIIDAASRDTNRDLTRANSDERGYREQLAEVQEELEQFSDLPYLENILLLVEEKQAALKERSARLERLNVLVKKYQTVQRDLGVAEQVLMQTADLDRAELQAERAITLQSKAIRLHQARNRRDSVTEGIARTEHVLHKTAGLATAEMGLTRSETLLARCQRLSKLAESNAQLSHLRGRVEAVLQKTEGLQGAERSVGRLEAAKGRLNNLQALRAKRFDTVQLLAKLERVLQRTADTPQLGERLELLEHKRVQALKLRDLVLKKADLSHKLGSLQQMLTALADTERAEWALQQLMMLTERQKMLAKINADLFDLGDRLNKADVYLNTNALEITEKLEAYSQALKQSGSCPVCFAPIDEHTTERLLDEFKGGLPDEHSHRS</sequence>
<evidence type="ECO:0000313" key="4">
    <source>
        <dbReference type="Proteomes" id="UP000214688"/>
    </source>
</evidence>
<dbReference type="OrthoDB" id="267455at2"/>
<name>A0A223CZF6_9BACL</name>
<accession>A0A223CZF6</accession>
<evidence type="ECO:0000313" key="3">
    <source>
        <dbReference type="EMBL" id="ASS74564.1"/>
    </source>
</evidence>
<dbReference type="KEGG" id="tab:CIG75_05830"/>
<dbReference type="AlphaFoldDB" id="A0A223CZF6"/>
<dbReference type="InterPro" id="IPR027417">
    <property type="entry name" value="P-loop_NTPase"/>
</dbReference>
<keyword evidence="4" id="KW-1185">Reference proteome</keyword>
<feature type="domain" description="Endonuclease GajA/Old nuclease/RecF-like AAA" evidence="2">
    <location>
        <begin position="6"/>
        <end position="151"/>
    </location>
</feature>
<evidence type="ECO:0000256" key="1">
    <source>
        <dbReference type="SAM" id="Coils"/>
    </source>
</evidence>
<dbReference type="Pfam" id="PF13175">
    <property type="entry name" value="AAA_15"/>
    <property type="match status" value="1"/>
</dbReference>
<keyword evidence="1" id="KW-0175">Coiled coil</keyword>
<reference evidence="3 4" key="1">
    <citation type="journal article" date="2015" name="Int. J. Syst. Evol. Microbiol.">
        <title>Tumebacillus algifaecis sp. nov., isolated from decomposing algal scum.</title>
        <authorList>
            <person name="Wu Y.F."/>
            <person name="Zhang B."/>
            <person name="Xing P."/>
            <person name="Wu Q.L."/>
            <person name="Liu S.J."/>
        </authorList>
    </citation>
    <scope>NUCLEOTIDE SEQUENCE [LARGE SCALE GENOMIC DNA]</scope>
    <source>
        <strain evidence="3 4">THMBR28</strain>
    </source>
</reference>
<evidence type="ECO:0000259" key="2">
    <source>
        <dbReference type="Pfam" id="PF13175"/>
    </source>
</evidence>
<dbReference type="Gene3D" id="3.40.50.300">
    <property type="entry name" value="P-loop containing nucleotide triphosphate hydrolases"/>
    <property type="match status" value="1"/>
</dbReference>
<protein>
    <recommendedName>
        <fullName evidence="2">Endonuclease GajA/Old nuclease/RecF-like AAA domain-containing protein</fullName>
    </recommendedName>
</protein>
<dbReference type="InterPro" id="IPR041685">
    <property type="entry name" value="AAA_GajA/Old/RecF-like"/>
</dbReference>